<dbReference type="Proteomes" id="UP000309215">
    <property type="component" value="Unassembled WGS sequence"/>
</dbReference>
<proteinExistence type="predicted"/>
<evidence type="ECO:0000313" key="2">
    <source>
        <dbReference type="Proteomes" id="UP000309215"/>
    </source>
</evidence>
<sequence>MYESLEWSAQTEARLRGAGWFRGRRDSQRVARWRQTLETPDGFRMSMAAEKVLAEFGGLRVDCKGPGLACARGGFNLDPELASGEEDRFGDFRDQVGRDLFPLGEAYKGEVFLAIDDIGRVYLLGDRIQLAGARIYSALDSILVGRLPRDIAGA</sequence>
<dbReference type="OrthoDB" id="3351204at2"/>
<accession>A0A4U1JCD4</accession>
<keyword evidence="2" id="KW-1185">Reference proteome</keyword>
<protein>
    <recommendedName>
        <fullName evidence="3">SUKH-3 domain containing protein</fullName>
    </recommendedName>
</protein>
<dbReference type="Pfam" id="PF14433">
    <property type="entry name" value="SUKH-3"/>
    <property type="match status" value="1"/>
</dbReference>
<dbReference type="InterPro" id="IPR025850">
    <property type="entry name" value="SUKH-3"/>
</dbReference>
<comment type="caution">
    <text evidence="1">The sequence shown here is derived from an EMBL/GenBank/DDBJ whole genome shotgun (WGS) entry which is preliminary data.</text>
</comment>
<evidence type="ECO:0000313" key="1">
    <source>
        <dbReference type="EMBL" id="TKD06475.1"/>
    </source>
</evidence>
<dbReference type="RefSeq" id="WP_136930615.1">
    <property type="nucleotide sequence ID" value="NZ_SSMQ01000019.1"/>
</dbReference>
<gene>
    <name evidence="1" type="ORF">E8A74_19870</name>
</gene>
<organism evidence="1 2">
    <name type="scientific">Polyangium fumosum</name>
    <dbReference type="NCBI Taxonomy" id="889272"/>
    <lineage>
        <taxon>Bacteria</taxon>
        <taxon>Pseudomonadati</taxon>
        <taxon>Myxococcota</taxon>
        <taxon>Polyangia</taxon>
        <taxon>Polyangiales</taxon>
        <taxon>Polyangiaceae</taxon>
        <taxon>Polyangium</taxon>
    </lineage>
</organism>
<dbReference type="AlphaFoldDB" id="A0A4U1JCD4"/>
<name>A0A4U1JCD4_9BACT</name>
<dbReference type="EMBL" id="SSMQ01000019">
    <property type="protein sequence ID" value="TKD06475.1"/>
    <property type="molecule type" value="Genomic_DNA"/>
</dbReference>
<evidence type="ECO:0008006" key="3">
    <source>
        <dbReference type="Google" id="ProtNLM"/>
    </source>
</evidence>
<reference evidence="1 2" key="1">
    <citation type="submission" date="2019-04" db="EMBL/GenBank/DDBJ databases">
        <authorList>
            <person name="Li Y."/>
            <person name="Wang J."/>
        </authorList>
    </citation>
    <scope>NUCLEOTIDE SEQUENCE [LARGE SCALE GENOMIC DNA]</scope>
    <source>
        <strain evidence="1 2">DSM 14668</strain>
    </source>
</reference>